<dbReference type="PANTHER" id="PTHR47723">
    <property type="entry name" value="OS05G0353850 PROTEIN"/>
    <property type="match status" value="1"/>
</dbReference>
<evidence type="ECO:0000313" key="3">
    <source>
        <dbReference type="Proteomes" id="UP001630127"/>
    </source>
</evidence>
<dbReference type="PROSITE" id="PS50879">
    <property type="entry name" value="RNASE_H_1"/>
    <property type="match status" value="1"/>
</dbReference>
<comment type="caution">
    <text evidence="2">The sequence shown here is derived from an EMBL/GenBank/DDBJ whole genome shotgun (WGS) entry which is preliminary data.</text>
</comment>
<accession>A0ABD2ZPL4</accession>
<name>A0ABD2ZPL4_9GENT</name>
<dbReference type="SUPFAM" id="SSF53098">
    <property type="entry name" value="Ribonuclease H-like"/>
    <property type="match status" value="1"/>
</dbReference>
<dbReference type="InterPro" id="IPR002156">
    <property type="entry name" value="RNaseH_domain"/>
</dbReference>
<reference evidence="2 3" key="1">
    <citation type="submission" date="2024-11" db="EMBL/GenBank/DDBJ databases">
        <title>A near-complete genome assembly of Cinchona calisaya.</title>
        <authorList>
            <person name="Lian D.C."/>
            <person name="Zhao X.W."/>
            <person name="Wei L."/>
        </authorList>
    </citation>
    <scope>NUCLEOTIDE SEQUENCE [LARGE SCALE GENOMIC DNA]</scope>
    <source>
        <tissue evidence="2">Nenye</tissue>
    </source>
</reference>
<dbReference type="AlphaFoldDB" id="A0ABD2ZPL4"/>
<dbReference type="EMBL" id="JBJUIK010000008">
    <property type="protein sequence ID" value="KAL3520125.1"/>
    <property type="molecule type" value="Genomic_DNA"/>
</dbReference>
<feature type="domain" description="RNase H type-1" evidence="1">
    <location>
        <begin position="91"/>
        <end position="187"/>
    </location>
</feature>
<organism evidence="2 3">
    <name type="scientific">Cinchona calisaya</name>
    <dbReference type="NCBI Taxonomy" id="153742"/>
    <lineage>
        <taxon>Eukaryota</taxon>
        <taxon>Viridiplantae</taxon>
        <taxon>Streptophyta</taxon>
        <taxon>Embryophyta</taxon>
        <taxon>Tracheophyta</taxon>
        <taxon>Spermatophyta</taxon>
        <taxon>Magnoliopsida</taxon>
        <taxon>eudicotyledons</taxon>
        <taxon>Gunneridae</taxon>
        <taxon>Pentapetalae</taxon>
        <taxon>asterids</taxon>
        <taxon>lamiids</taxon>
        <taxon>Gentianales</taxon>
        <taxon>Rubiaceae</taxon>
        <taxon>Cinchonoideae</taxon>
        <taxon>Cinchoneae</taxon>
        <taxon>Cinchona</taxon>
    </lineage>
</organism>
<dbReference type="PANTHER" id="PTHR47723:SF19">
    <property type="entry name" value="POLYNUCLEOTIDYL TRANSFERASE, RIBONUCLEASE H-LIKE SUPERFAMILY PROTEIN"/>
    <property type="match status" value="1"/>
</dbReference>
<dbReference type="InterPro" id="IPR044730">
    <property type="entry name" value="RNase_H-like_dom_plant"/>
</dbReference>
<protein>
    <recommendedName>
        <fullName evidence="1">RNase H type-1 domain-containing protein</fullName>
    </recommendedName>
</protein>
<dbReference type="InterPro" id="IPR036397">
    <property type="entry name" value="RNaseH_sf"/>
</dbReference>
<proteinExistence type="predicted"/>
<sequence length="187" mass="20674">MNLMRRKSVQLSEGSDKIVWEVTSKGGFSVTSTILVTKWSSKHISSKTFFWDKRMPMKLLGKEFLLCRFTGNFDSKEEASSISQVRWHPSTAGFFKIYCDGASKANPSLAASGGIIKNNKGSPIAAFSNHYGTCTNMQAEALAILDGVKLCTRFNISSFQIELDSKTLVDVMNNITTAPWKVDGIKD</sequence>
<dbReference type="Proteomes" id="UP001630127">
    <property type="component" value="Unassembled WGS sequence"/>
</dbReference>
<keyword evidence="3" id="KW-1185">Reference proteome</keyword>
<evidence type="ECO:0000259" key="1">
    <source>
        <dbReference type="PROSITE" id="PS50879"/>
    </source>
</evidence>
<dbReference type="InterPro" id="IPR053151">
    <property type="entry name" value="RNase_H-like"/>
</dbReference>
<dbReference type="Gene3D" id="3.30.420.10">
    <property type="entry name" value="Ribonuclease H-like superfamily/Ribonuclease H"/>
    <property type="match status" value="1"/>
</dbReference>
<dbReference type="CDD" id="cd06222">
    <property type="entry name" value="RNase_H_like"/>
    <property type="match status" value="1"/>
</dbReference>
<evidence type="ECO:0000313" key="2">
    <source>
        <dbReference type="EMBL" id="KAL3520125.1"/>
    </source>
</evidence>
<dbReference type="Pfam" id="PF13456">
    <property type="entry name" value="RVT_3"/>
    <property type="match status" value="1"/>
</dbReference>
<dbReference type="InterPro" id="IPR012337">
    <property type="entry name" value="RNaseH-like_sf"/>
</dbReference>
<gene>
    <name evidence="2" type="ORF">ACH5RR_018274</name>
</gene>